<dbReference type="Gene3D" id="3.20.20.190">
    <property type="entry name" value="Phosphatidylinositol (PI) phosphodiesterase"/>
    <property type="match status" value="1"/>
</dbReference>
<dbReference type="SUPFAM" id="SSF51695">
    <property type="entry name" value="PLC-like phosphodiesterases"/>
    <property type="match status" value="1"/>
</dbReference>
<dbReference type="GO" id="GO:0006629">
    <property type="term" value="P:lipid metabolic process"/>
    <property type="evidence" value="ECO:0007669"/>
    <property type="project" value="InterPro"/>
</dbReference>
<dbReference type="Proteomes" id="UP000237752">
    <property type="component" value="Unassembled WGS sequence"/>
</dbReference>
<feature type="domain" description="GP-PDE" evidence="1">
    <location>
        <begin position="9"/>
        <end position="244"/>
    </location>
</feature>
<evidence type="ECO:0000259" key="1">
    <source>
        <dbReference type="PROSITE" id="PS51704"/>
    </source>
</evidence>
<keyword evidence="3" id="KW-1185">Reference proteome</keyword>
<sequence length="256" mass="28189">MGYLNGPLPIAFAHRGGATHMHENSMAAFQYCVDLGYRYLETDVQLTADGVVVAFHDLSLNRLTGLAGRIADTRWDELAEIKNDTVPAISRLDDILDTWPQINLNIDAKTADVVEPLADLVVRRSAQSRVCLTSFSDARIARLRTLVGPDAITGVGRAGVGLLRAASYAGRRGTMLQTPGHCVQVPVTVRGKTLVDARFVTLVHELGKQVHVWTIDDPDEMSRLIDMQVDGIMTDRPEVLKQVLQKRGFWTTDDAD</sequence>
<organism evidence="2 3">
    <name type="scientific">Antricoccus suffuscus</name>
    <dbReference type="NCBI Taxonomy" id="1629062"/>
    <lineage>
        <taxon>Bacteria</taxon>
        <taxon>Bacillati</taxon>
        <taxon>Actinomycetota</taxon>
        <taxon>Actinomycetes</taxon>
        <taxon>Geodermatophilales</taxon>
        <taxon>Antricoccaceae</taxon>
        <taxon>Antricoccus</taxon>
    </lineage>
</organism>
<dbReference type="GO" id="GO:0008081">
    <property type="term" value="F:phosphoric diester hydrolase activity"/>
    <property type="evidence" value="ECO:0007669"/>
    <property type="project" value="InterPro"/>
</dbReference>
<evidence type="ECO:0000313" key="2">
    <source>
        <dbReference type="EMBL" id="PRZ40712.1"/>
    </source>
</evidence>
<dbReference type="InterPro" id="IPR030395">
    <property type="entry name" value="GP_PDE_dom"/>
</dbReference>
<comment type="caution">
    <text evidence="2">The sequence shown here is derived from an EMBL/GenBank/DDBJ whole genome shotgun (WGS) entry which is preliminary data.</text>
</comment>
<dbReference type="PANTHER" id="PTHR43805:SF1">
    <property type="entry name" value="GP-PDE DOMAIN-CONTAINING PROTEIN"/>
    <property type="match status" value="1"/>
</dbReference>
<accession>A0A2T0ZWI5</accession>
<dbReference type="AlphaFoldDB" id="A0A2T0ZWI5"/>
<dbReference type="PANTHER" id="PTHR43805">
    <property type="entry name" value="GLYCEROPHOSPHORYL DIESTER PHOSPHODIESTERASE"/>
    <property type="match status" value="1"/>
</dbReference>
<dbReference type="RefSeq" id="WP_238145456.1">
    <property type="nucleotide sequence ID" value="NZ_PVUE01000014.1"/>
</dbReference>
<dbReference type="InterPro" id="IPR017946">
    <property type="entry name" value="PLC-like_Pdiesterase_TIM-brl"/>
</dbReference>
<dbReference type="EMBL" id="PVUE01000014">
    <property type="protein sequence ID" value="PRZ40712.1"/>
    <property type="molecule type" value="Genomic_DNA"/>
</dbReference>
<evidence type="ECO:0000313" key="3">
    <source>
        <dbReference type="Proteomes" id="UP000237752"/>
    </source>
</evidence>
<dbReference type="Pfam" id="PF03009">
    <property type="entry name" value="GDPD"/>
    <property type="match status" value="1"/>
</dbReference>
<gene>
    <name evidence="2" type="ORF">CLV47_1149</name>
</gene>
<name>A0A2T0ZWI5_9ACTN</name>
<proteinExistence type="predicted"/>
<dbReference type="PROSITE" id="PS51704">
    <property type="entry name" value="GP_PDE"/>
    <property type="match status" value="1"/>
</dbReference>
<reference evidence="2 3" key="1">
    <citation type="submission" date="2018-03" db="EMBL/GenBank/DDBJ databases">
        <title>Genomic Encyclopedia of Archaeal and Bacterial Type Strains, Phase II (KMG-II): from individual species to whole genera.</title>
        <authorList>
            <person name="Goeker M."/>
        </authorList>
    </citation>
    <scope>NUCLEOTIDE SEQUENCE [LARGE SCALE GENOMIC DNA]</scope>
    <source>
        <strain evidence="2 3">DSM 100065</strain>
    </source>
</reference>
<protein>
    <submittedName>
        <fullName evidence="2">Glycerophosphoryl diester phosphodiesterase</fullName>
    </submittedName>
</protein>